<keyword evidence="6" id="KW-0238">DNA-binding</keyword>
<evidence type="ECO:0000313" key="9">
    <source>
        <dbReference type="EMBL" id="TDE09789.1"/>
    </source>
</evidence>
<evidence type="ECO:0000313" key="10">
    <source>
        <dbReference type="Proteomes" id="UP000294850"/>
    </source>
</evidence>
<dbReference type="Proteomes" id="UP000294850">
    <property type="component" value="Unassembled WGS sequence"/>
</dbReference>
<accession>A0A4R5D8A9</accession>
<evidence type="ECO:0000256" key="8">
    <source>
        <dbReference type="RuleBase" id="RU364100"/>
    </source>
</evidence>
<dbReference type="GO" id="GO:0006508">
    <property type="term" value="P:proteolysis"/>
    <property type="evidence" value="ECO:0007669"/>
    <property type="project" value="UniProtKB-KW"/>
</dbReference>
<dbReference type="PANTHER" id="PTHR13604:SF0">
    <property type="entry name" value="ABASIC SITE PROCESSING PROTEIN HMCES"/>
    <property type="match status" value="1"/>
</dbReference>
<dbReference type="GO" id="GO:0008233">
    <property type="term" value="F:peptidase activity"/>
    <property type="evidence" value="ECO:0007669"/>
    <property type="project" value="UniProtKB-KW"/>
</dbReference>
<name>A0A4R5D8A9_9BACT</name>
<comment type="similarity">
    <text evidence="1 8">Belongs to the SOS response-associated peptidase family.</text>
</comment>
<dbReference type="InterPro" id="IPR003738">
    <property type="entry name" value="SRAP"/>
</dbReference>
<dbReference type="SUPFAM" id="SSF143081">
    <property type="entry name" value="BB1717-like"/>
    <property type="match status" value="1"/>
</dbReference>
<evidence type="ECO:0000256" key="5">
    <source>
        <dbReference type="ARBA" id="ARBA00023124"/>
    </source>
</evidence>
<keyword evidence="3" id="KW-0227">DNA damage</keyword>
<dbReference type="RefSeq" id="WP_131961992.1">
    <property type="nucleotide sequence ID" value="NZ_SMFL01000018.1"/>
</dbReference>
<dbReference type="AlphaFoldDB" id="A0A4R5D8A9"/>
<dbReference type="PANTHER" id="PTHR13604">
    <property type="entry name" value="DC12-RELATED"/>
    <property type="match status" value="1"/>
</dbReference>
<reference evidence="9 10" key="1">
    <citation type="submission" date="2019-03" db="EMBL/GenBank/DDBJ databases">
        <title>Dyadobacter AR-3-6 sp. nov., isolated from arctic soil.</title>
        <authorList>
            <person name="Chaudhary D.K."/>
        </authorList>
    </citation>
    <scope>NUCLEOTIDE SEQUENCE [LARGE SCALE GENOMIC DNA]</scope>
    <source>
        <strain evidence="9 10">AR-3-6</strain>
    </source>
</reference>
<dbReference type="GO" id="GO:0003697">
    <property type="term" value="F:single-stranded DNA binding"/>
    <property type="evidence" value="ECO:0007669"/>
    <property type="project" value="InterPro"/>
</dbReference>
<keyword evidence="5" id="KW-0190">Covalent protein-DNA linkage</keyword>
<evidence type="ECO:0000256" key="4">
    <source>
        <dbReference type="ARBA" id="ARBA00022801"/>
    </source>
</evidence>
<dbReference type="Pfam" id="PF02586">
    <property type="entry name" value="SRAP"/>
    <property type="match status" value="1"/>
</dbReference>
<evidence type="ECO:0000256" key="1">
    <source>
        <dbReference type="ARBA" id="ARBA00008136"/>
    </source>
</evidence>
<keyword evidence="7" id="KW-0456">Lyase</keyword>
<keyword evidence="2 8" id="KW-0645">Protease</keyword>
<evidence type="ECO:0000256" key="3">
    <source>
        <dbReference type="ARBA" id="ARBA00022763"/>
    </source>
</evidence>
<dbReference type="InterPro" id="IPR036590">
    <property type="entry name" value="SRAP-like"/>
</dbReference>
<gene>
    <name evidence="9" type="ORF">E0F88_29810</name>
</gene>
<keyword evidence="4 8" id="KW-0378">Hydrolase</keyword>
<dbReference type="EMBL" id="SMFL01000018">
    <property type="protein sequence ID" value="TDE09789.1"/>
    <property type="molecule type" value="Genomic_DNA"/>
</dbReference>
<dbReference type="OrthoDB" id="9782620at2"/>
<organism evidence="9 10">
    <name type="scientific">Dyadobacter psychrotolerans</name>
    <dbReference type="NCBI Taxonomy" id="2541721"/>
    <lineage>
        <taxon>Bacteria</taxon>
        <taxon>Pseudomonadati</taxon>
        <taxon>Bacteroidota</taxon>
        <taxon>Cytophagia</taxon>
        <taxon>Cytophagales</taxon>
        <taxon>Spirosomataceae</taxon>
        <taxon>Dyadobacter</taxon>
    </lineage>
</organism>
<dbReference type="GO" id="GO:0106300">
    <property type="term" value="P:protein-DNA covalent cross-linking repair"/>
    <property type="evidence" value="ECO:0007669"/>
    <property type="project" value="InterPro"/>
</dbReference>
<protein>
    <recommendedName>
        <fullName evidence="8">Abasic site processing protein</fullName>
        <ecNumber evidence="8">3.4.-.-</ecNumber>
    </recommendedName>
</protein>
<dbReference type="GO" id="GO:0016829">
    <property type="term" value="F:lyase activity"/>
    <property type="evidence" value="ECO:0007669"/>
    <property type="project" value="UniProtKB-KW"/>
</dbReference>
<evidence type="ECO:0000256" key="7">
    <source>
        <dbReference type="ARBA" id="ARBA00023239"/>
    </source>
</evidence>
<comment type="caution">
    <text evidence="9">The sequence shown here is derived from an EMBL/GenBank/DDBJ whole genome shotgun (WGS) entry which is preliminary data.</text>
</comment>
<dbReference type="EC" id="3.4.-.-" evidence="8"/>
<sequence length="271" mass="31846">MCYYNGQKVSRSEYIRLMELEKAVANYNFLDKDVQEGFAYGPSAVLKPNDLKSNFDIVQMEWGFIPSYLKTREDVKKMRTGYKDVAGKYHPPLTTLNAKGEELLFPGKMYRDATLKRRCLVLSTGFYEWRHIFPKNKRTGEPLKTAVKYPYYISLKEQEYFYMAGIWQPWVDRQTGEEVDTMAIVTTDANYLMKQVHNSKNRMPTILNNELAWEWMMDDLTEKRITEIATNQYPTDQMQAYTIDKDFRTSVEPARAFTYEELPNLEVINAT</sequence>
<keyword evidence="10" id="KW-1185">Reference proteome</keyword>
<evidence type="ECO:0000256" key="2">
    <source>
        <dbReference type="ARBA" id="ARBA00022670"/>
    </source>
</evidence>
<proteinExistence type="inferred from homology"/>
<dbReference type="Gene3D" id="3.90.1680.10">
    <property type="entry name" value="SOS response associated peptidase-like"/>
    <property type="match status" value="1"/>
</dbReference>
<evidence type="ECO:0000256" key="6">
    <source>
        <dbReference type="ARBA" id="ARBA00023125"/>
    </source>
</evidence>